<gene>
    <name evidence="1" type="ORF">BaRGS_00029569</name>
</gene>
<feature type="non-terminal residue" evidence="1">
    <location>
        <position position="51"/>
    </location>
</feature>
<evidence type="ECO:0000313" key="2">
    <source>
        <dbReference type="Proteomes" id="UP001519460"/>
    </source>
</evidence>
<dbReference type="Proteomes" id="UP001519460">
    <property type="component" value="Unassembled WGS sequence"/>
</dbReference>
<reference evidence="1 2" key="1">
    <citation type="journal article" date="2023" name="Sci. Data">
        <title>Genome assembly of the Korean intertidal mud-creeper Batillaria attramentaria.</title>
        <authorList>
            <person name="Patra A.K."/>
            <person name="Ho P.T."/>
            <person name="Jun S."/>
            <person name="Lee S.J."/>
            <person name="Kim Y."/>
            <person name="Won Y.J."/>
        </authorList>
    </citation>
    <scope>NUCLEOTIDE SEQUENCE [LARGE SCALE GENOMIC DNA]</scope>
    <source>
        <strain evidence="1">Wonlab-2016</strain>
    </source>
</reference>
<name>A0ABD0JVX8_9CAEN</name>
<evidence type="ECO:0000313" key="1">
    <source>
        <dbReference type="EMBL" id="KAK7479225.1"/>
    </source>
</evidence>
<dbReference type="EMBL" id="JACVVK020000308">
    <property type="protein sequence ID" value="KAK7479225.1"/>
    <property type="molecule type" value="Genomic_DNA"/>
</dbReference>
<protein>
    <submittedName>
        <fullName evidence="1">Uncharacterized protein</fullName>
    </submittedName>
</protein>
<organism evidence="1 2">
    <name type="scientific">Batillaria attramentaria</name>
    <dbReference type="NCBI Taxonomy" id="370345"/>
    <lineage>
        <taxon>Eukaryota</taxon>
        <taxon>Metazoa</taxon>
        <taxon>Spiralia</taxon>
        <taxon>Lophotrochozoa</taxon>
        <taxon>Mollusca</taxon>
        <taxon>Gastropoda</taxon>
        <taxon>Caenogastropoda</taxon>
        <taxon>Sorbeoconcha</taxon>
        <taxon>Cerithioidea</taxon>
        <taxon>Batillariidae</taxon>
        <taxon>Batillaria</taxon>
    </lineage>
</organism>
<comment type="caution">
    <text evidence="1">The sequence shown here is derived from an EMBL/GenBank/DDBJ whole genome shotgun (WGS) entry which is preliminary data.</text>
</comment>
<dbReference type="AlphaFoldDB" id="A0ABD0JVX8"/>
<proteinExistence type="predicted"/>
<keyword evidence="2" id="KW-1185">Reference proteome</keyword>
<sequence length="51" mass="5084">MTIPCLSVACESLSCPDVTSGIAARPDALAAARQADLQVLVTALVEQVGGA</sequence>
<accession>A0ABD0JVX8</accession>